<accession>A0A8T1WSG5</accession>
<dbReference type="GO" id="GO:0035091">
    <property type="term" value="F:phosphatidylinositol binding"/>
    <property type="evidence" value="ECO:0007669"/>
    <property type="project" value="InterPro"/>
</dbReference>
<dbReference type="SMART" id="SM00822">
    <property type="entry name" value="PKS_KR"/>
    <property type="match status" value="1"/>
</dbReference>
<organism evidence="13 14">
    <name type="scientific">Phytophthora boehmeriae</name>
    <dbReference type="NCBI Taxonomy" id="109152"/>
    <lineage>
        <taxon>Eukaryota</taxon>
        <taxon>Sar</taxon>
        <taxon>Stramenopiles</taxon>
        <taxon>Oomycota</taxon>
        <taxon>Peronosporomycetes</taxon>
        <taxon>Peronosporales</taxon>
        <taxon>Peronosporaceae</taxon>
        <taxon>Phytophthora</taxon>
    </lineage>
</organism>
<evidence type="ECO:0000256" key="8">
    <source>
        <dbReference type="ARBA" id="ARBA00023136"/>
    </source>
</evidence>
<comment type="function">
    <text evidence="9">Catalyzes the reduction of all-trans-retinal to all-trans-retinol in the presence of NADPH.</text>
</comment>
<dbReference type="PANTHER" id="PTHR24322">
    <property type="entry name" value="PKSB"/>
    <property type="match status" value="1"/>
</dbReference>
<evidence type="ECO:0000256" key="3">
    <source>
        <dbReference type="ARBA" id="ARBA00022692"/>
    </source>
</evidence>
<dbReference type="Pfam" id="PF00106">
    <property type="entry name" value="adh_short"/>
    <property type="match status" value="1"/>
</dbReference>
<evidence type="ECO:0000313" key="14">
    <source>
        <dbReference type="Proteomes" id="UP000693981"/>
    </source>
</evidence>
<feature type="domain" description="PX" evidence="12">
    <location>
        <begin position="42"/>
        <end position="221"/>
    </location>
</feature>
<evidence type="ECO:0000313" key="13">
    <source>
        <dbReference type="EMBL" id="KAG7394710.1"/>
    </source>
</evidence>
<dbReference type="CDD" id="cd05339">
    <property type="entry name" value="17beta-HSDXI-like_SDR_c"/>
    <property type="match status" value="1"/>
</dbReference>
<comment type="subcellular location">
    <subcellularLocation>
        <location evidence="1">Membrane</location>
        <topology evidence="1">Multi-pass membrane protein</topology>
    </subcellularLocation>
</comment>
<dbReference type="EMBL" id="JAGDFL010000253">
    <property type="protein sequence ID" value="KAG7394710.1"/>
    <property type="molecule type" value="Genomic_DNA"/>
</dbReference>
<reference evidence="13" key="1">
    <citation type="submission" date="2021-02" db="EMBL/GenBank/DDBJ databases">
        <authorList>
            <person name="Palmer J.M."/>
        </authorList>
    </citation>
    <scope>NUCLEOTIDE SEQUENCE</scope>
    <source>
        <strain evidence="13">SCRP23</strain>
    </source>
</reference>
<comment type="caution">
    <text evidence="13">The sequence shown here is derived from an EMBL/GenBank/DDBJ whole genome shotgun (WGS) entry which is preliminary data.</text>
</comment>
<dbReference type="GO" id="GO:0052650">
    <property type="term" value="F:all-trans-retinol dehydrogenase (NADP+) activity"/>
    <property type="evidence" value="ECO:0007669"/>
    <property type="project" value="UniProtKB-ARBA"/>
</dbReference>
<evidence type="ECO:0000256" key="11">
    <source>
        <dbReference type="ARBA" id="ARBA00082544"/>
    </source>
</evidence>
<evidence type="ECO:0000256" key="7">
    <source>
        <dbReference type="ARBA" id="ARBA00023098"/>
    </source>
</evidence>
<comment type="similarity">
    <text evidence="2">Belongs to the short-chain dehydrogenases/reductases (SDR) family.</text>
</comment>
<evidence type="ECO:0000256" key="9">
    <source>
        <dbReference type="ARBA" id="ARBA00059620"/>
    </source>
</evidence>
<proteinExistence type="inferred from homology"/>
<dbReference type="GO" id="GO:0016020">
    <property type="term" value="C:membrane"/>
    <property type="evidence" value="ECO:0007669"/>
    <property type="project" value="UniProtKB-SubCell"/>
</dbReference>
<dbReference type="InterPro" id="IPR020904">
    <property type="entry name" value="Sc_DH/Rdtase_CS"/>
</dbReference>
<keyword evidence="14" id="KW-1185">Reference proteome</keyword>
<protein>
    <recommendedName>
        <fullName evidence="10">Short-chain dehydrogenase/reductase 3</fullName>
    </recommendedName>
    <alternativeName>
        <fullName evidence="11">Retinal short-chain dehydrogenase/reductase 1</fullName>
    </alternativeName>
</protein>
<evidence type="ECO:0000259" key="12">
    <source>
        <dbReference type="PROSITE" id="PS50195"/>
    </source>
</evidence>
<sequence length="546" mass="61201">MPIPALENKLLVSSGLLAEPHFRRLLKFQARRREGLVGNDLEIRTTANQVFICEDDNSSWFTVYCMHIHRRGDTLSRAEDHHAEAGHQGPWVLKKRYSELETFRRLLLKHIAEWESAVQNEFSSKTSIDSQKTLALVSNAMRRAISPTFPRKRMRADTPATVNERIEGLPSFVRKLLGVYTDLSVYRTNSQLQAGGFAASYAQLCTIYTELEAFLEIPQRQKDAENRRQSAVLALQDFKKNTEPVDGSSSDQLCSICLNENEDPLAQDTRPMSVKDHVVVMTGGAMGIGRLVALRFAALGAIVLIWDLNVDLGQDLVKDIENLGGRARFYEVNVADREKVYAVGQEIVKDFEAVDILINNAGIVGGRPVLESSDAMIERTMAVNATSHFWTIKAFLPMMVKRNKGHIVSVASAAGIFGSPGMVDYGASKFAALGLMLSLRQELQAMGLDGVHTTVVCPSFIKTGMFEGVRPPPFTSWLTPEYVADQIVKAVRRNQWRLLMPSVLSVMEFVSMIMPMWFVDWFIRVTKTSQAMKSFKQTRPHAIKED</sequence>
<dbReference type="InterPro" id="IPR057326">
    <property type="entry name" value="KR_dom"/>
</dbReference>
<dbReference type="PANTHER" id="PTHR24322:SF736">
    <property type="entry name" value="RETINOL DEHYDROGENASE 10"/>
    <property type="match status" value="1"/>
</dbReference>
<keyword evidence="3" id="KW-0812">Transmembrane</keyword>
<keyword evidence="6" id="KW-0560">Oxidoreductase</keyword>
<dbReference type="PROSITE" id="PS00061">
    <property type="entry name" value="ADH_SHORT"/>
    <property type="match status" value="1"/>
</dbReference>
<keyword evidence="4" id="KW-0521">NADP</keyword>
<dbReference type="InterPro" id="IPR001683">
    <property type="entry name" value="PX_dom"/>
</dbReference>
<evidence type="ECO:0000256" key="4">
    <source>
        <dbReference type="ARBA" id="ARBA00022857"/>
    </source>
</evidence>
<evidence type="ECO:0000256" key="2">
    <source>
        <dbReference type="ARBA" id="ARBA00006484"/>
    </source>
</evidence>
<name>A0A8T1WSG5_9STRA</name>
<dbReference type="Proteomes" id="UP000693981">
    <property type="component" value="Unassembled WGS sequence"/>
</dbReference>
<keyword evidence="7" id="KW-0443">Lipid metabolism</keyword>
<dbReference type="OrthoDB" id="47007at2759"/>
<evidence type="ECO:0000256" key="6">
    <source>
        <dbReference type="ARBA" id="ARBA00023002"/>
    </source>
</evidence>
<evidence type="ECO:0000256" key="10">
    <source>
        <dbReference type="ARBA" id="ARBA00068717"/>
    </source>
</evidence>
<evidence type="ECO:0000256" key="1">
    <source>
        <dbReference type="ARBA" id="ARBA00004141"/>
    </source>
</evidence>
<gene>
    <name evidence="13" type="ORF">PHYBOEH_004805</name>
</gene>
<keyword evidence="8" id="KW-0472">Membrane</keyword>
<keyword evidence="5" id="KW-1133">Transmembrane helix</keyword>
<dbReference type="PROSITE" id="PS50195">
    <property type="entry name" value="PX"/>
    <property type="match status" value="1"/>
</dbReference>
<dbReference type="FunFam" id="3.40.50.720:FF:000131">
    <property type="entry name" value="Short-chain dehydrogenase/reductase 3"/>
    <property type="match status" value="1"/>
</dbReference>
<dbReference type="AlphaFoldDB" id="A0A8T1WSG5"/>
<dbReference type="InterPro" id="IPR002347">
    <property type="entry name" value="SDR_fam"/>
</dbReference>
<evidence type="ECO:0000256" key="5">
    <source>
        <dbReference type="ARBA" id="ARBA00022989"/>
    </source>
</evidence>